<keyword evidence="4" id="KW-0812">Transmembrane</keyword>
<evidence type="ECO:0000313" key="8">
    <source>
        <dbReference type="EMBL" id="KAF6217244.1"/>
    </source>
</evidence>
<keyword evidence="5" id="KW-1133">Transmembrane helix</keyword>
<evidence type="ECO:0000256" key="4">
    <source>
        <dbReference type="ARBA" id="ARBA00022692"/>
    </source>
</evidence>
<evidence type="ECO:0000256" key="1">
    <source>
        <dbReference type="ARBA" id="ARBA00004141"/>
    </source>
</evidence>
<comment type="subcellular location">
    <subcellularLocation>
        <location evidence="1">Membrane</location>
        <topology evidence="1">Multi-pass membrane protein</topology>
    </subcellularLocation>
</comment>
<dbReference type="Pfam" id="PF00083">
    <property type="entry name" value="Sugar_tr"/>
    <property type="match status" value="1"/>
</dbReference>
<evidence type="ECO:0000256" key="2">
    <source>
        <dbReference type="ARBA" id="ARBA00008335"/>
    </source>
</evidence>
<keyword evidence="6" id="KW-0472">Membrane</keyword>
<protein>
    <recommendedName>
        <fullName evidence="7">Major facilitator superfamily (MFS) profile domain-containing protein</fullName>
    </recommendedName>
</protein>
<dbReference type="EMBL" id="WIXP02000001">
    <property type="protein sequence ID" value="KAF6217244.1"/>
    <property type="molecule type" value="Genomic_DNA"/>
</dbReference>
<name>A0A6A4K917_APOLU</name>
<dbReference type="AlphaFoldDB" id="A0A6A4K917"/>
<keyword evidence="3" id="KW-0813">Transport</keyword>
<accession>A0A6A4K917</accession>
<dbReference type="GO" id="GO:0022857">
    <property type="term" value="F:transmembrane transporter activity"/>
    <property type="evidence" value="ECO:0007669"/>
    <property type="project" value="InterPro"/>
</dbReference>
<comment type="caution">
    <text evidence="8">The sequence shown here is derived from an EMBL/GenBank/DDBJ whole genome shotgun (WGS) entry which is preliminary data.</text>
</comment>
<proteinExistence type="inferred from homology"/>
<dbReference type="PROSITE" id="PS50850">
    <property type="entry name" value="MFS"/>
    <property type="match status" value="1"/>
</dbReference>
<evidence type="ECO:0000256" key="6">
    <source>
        <dbReference type="ARBA" id="ARBA00023136"/>
    </source>
</evidence>
<dbReference type="Proteomes" id="UP000466442">
    <property type="component" value="Linkage Group LG1"/>
</dbReference>
<evidence type="ECO:0000256" key="5">
    <source>
        <dbReference type="ARBA" id="ARBA00022989"/>
    </source>
</evidence>
<dbReference type="PANTHER" id="PTHR23511">
    <property type="entry name" value="SYNAPTIC VESICLE GLYCOPROTEIN 2"/>
    <property type="match status" value="1"/>
</dbReference>
<reference evidence="8" key="1">
    <citation type="journal article" date="2021" name="Mol. Ecol. Resour.">
        <title>Apolygus lucorum genome provides insights into omnivorousness and mesophyll feeding.</title>
        <authorList>
            <person name="Liu Y."/>
            <person name="Liu H."/>
            <person name="Wang H."/>
            <person name="Huang T."/>
            <person name="Liu B."/>
            <person name="Yang B."/>
            <person name="Yin L."/>
            <person name="Li B."/>
            <person name="Zhang Y."/>
            <person name="Zhang S."/>
            <person name="Jiang F."/>
            <person name="Zhang X."/>
            <person name="Ren Y."/>
            <person name="Wang B."/>
            <person name="Wang S."/>
            <person name="Lu Y."/>
            <person name="Wu K."/>
            <person name="Fan W."/>
            <person name="Wang G."/>
        </authorList>
    </citation>
    <scope>NUCLEOTIDE SEQUENCE</scope>
    <source>
        <strain evidence="8">12Hb</strain>
    </source>
</reference>
<evidence type="ECO:0000259" key="7">
    <source>
        <dbReference type="PROSITE" id="PS50850"/>
    </source>
</evidence>
<comment type="similarity">
    <text evidence="2">Belongs to the major facilitator superfamily.</text>
</comment>
<dbReference type="PANTHER" id="PTHR23511:SF5">
    <property type="entry name" value="MAJOR FACILITATOR-TYPE TRANSPORTER HXNZ-RELATED"/>
    <property type="match status" value="1"/>
</dbReference>
<dbReference type="InterPro" id="IPR036259">
    <property type="entry name" value="MFS_trans_sf"/>
</dbReference>
<dbReference type="Gene3D" id="1.20.1250.20">
    <property type="entry name" value="MFS general substrate transporter like domains"/>
    <property type="match status" value="1"/>
</dbReference>
<dbReference type="SUPFAM" id="SSF103473">
    <property type="entry name" value="MFS general substrate transporter"/>
    <property type="match status" value="1"/>
</dbReference>
<dbReference type="InterPro" id="IPR020846">
    <property type="entry name" value="MFS_dom"/>
</dbReference>
<gene>
    <name evidence="8" type="ORF">GE061_001598</name>
</gene>
<dbReference type="InterPro" id="IPR005828">
    <property type="entry name" value="MFS_sugar_transport-like"/>
</dbReference>
<keyword evidence="9" id="KW-1185">Reference proteome</keyword>
<dbReference type="OrthoDB" id="4139357at2759"/>
<organism evidence="8 9">
    <name type="scientific">Apolygus lucorum</name>
    <name type="common">Small green plant bug</name>
    <name type="synonym">Lygocoris lucorum</name>
    <dbReference type="NCBI Taxonomy" id="248454"/>
    <lineage>
        <taxon>Eukaryota</taxon>
        <taxon>Metazoa</taxon>
        <taxon>Ecdysozoa</taxon>
        <taxon>Arthropoda</taxon>
        <taxon>Hexapoda</taxon>
        <taxon>Insecta</taxon>
        <taxon>Pterygota</taxon>
        <taxon>Neoptera</taxon>
        <taxon>Paraneoptera</taxon>
        <taxon>Hemiptera</taxon>
        <taxon>Heteroptera</taxon>
        <taxon>Panheteroptera</taxon>
        <taxon>Cimicomorpha</taxon>
        <taxon>Miridae</taxon>
        <taxon>Mirini</taxon>
        <taxon>Apolygus</taxon>
    </lineage>
</organism>
<evidence type="ECO:0000256" key="3">
    <source>
        <dbReference type="ARBA" id="ARBA00022448"/>
    </source>
</evidence>
<sequence length="508" mass="56568">MTFSDVDDTHLGVDSSSENYNSLPHVPQELDMNTVSVVQDDSFTVRQAVNTFGFGKFQAKLSLFTGLCWMADSMEMTILSILTPALHCVWNISRYQQALLTMVVFVGMMVSSSFWGYVSEQHGRRKALMVCAFLLICCGLASSLSTSFIWMFSLRGLVGFTVGCVPQSVNLYAEYLPSKQRAKCVVLLDCFWALGACFEVVLALLLMPTHGWNWLLVFSTTPIVAFACICPWLPESAKFYLSKGKTEEAYSILRTVASENNKSMLLGRLVLEDSSNEESGNIRDLLLPHLRNISLRLWLIWATCSFCYYGLVLLSTELLTISRKSDVSRTDPAASMTEECVLLDTRDYMDLLWTTFAEFPGILMTVFVIEKCGHKNTMAMQFGLFSLCCILLTVFWTQRIVLIPLLLIARGVIAGVFQAAYLYTPEVYTSGLRSVGLSTCSVLARLGAVFTPFISQVLIHSSLTAGITVYTMMAIVAAATSFLLPCESHTEEPKKNKRKVEPTLFLVC</sequence>
<feature type="domain" description="Major facilitator superfamily (MFS) profile" evidence="7">
    <location>
        <begin position="61"/>
        <end position="489"/>
    </location>
</feature>
<dbReference type="GO" id="GO:0016020">
    <property type="term" value="C:membrane"/>
    <property type="evidence" value="ECO:0007669"/>
    <property type="project" value="UniProtKB-SubCell"/>
</dbReference>
<evidence type="ECO:0000313" key="9">
    <source>
        <dbReference type="Proteomes" id="UP000466442"/>
    </source>
</evidence>